<evidence type="ECO:0000313" key="1">
    <source>
        <dbReference type="EMBL" id="WVZ20539.1"/>
    </source>
</evidence>
<gene>
    <name evidence="1" type="ORF">V8G54_007861</name>
</gene>
<reference evidence="1 2" key="1">
    <citation type="journal article" date="2023" name="Life. Sci Alliance">
        <title>Evolutionary insights into 3D genome organization and epigenetic landscape of Vigna mungo.</title>
        <authorList>
            <person name="Junaid A."/>
            <person name="Singh B."/>
            <person name="Bhatia S."/>
        </authorList>
    </citation>
    <scope>NUCLEOTIDE SEQUENCE [LARGE SCALE GENOMIC DNA]</scope>
    <source>
        <strain evidence="1">Urdbean</strain>
    </source>
</reference>
<proteinExistence type="predicted"/>
<sequence>MSLLLDTTRTKLLDKMKFVFASPKFAFSFPIYSLNCSSCSDNGITEASCAVKGSYPAPPEAKLIPFNRSSGCKFGLVYATEYSLIPNSSATKSEGTLPLLNLPVG</sequence>
<accession>A0AAQ3S9H1</accession>
<evidence type="ECO:0000313" key="2">
    <source>
        <dbReference type="Proteomes" id="UP001374535"/>
    </source>
</evidence>
<protein>
    <submittedName>
        <fullName evidence="1">Uncharacterized protein</fullName>
    </submittedName>
</protein>
<name>A0AAQ3S9H1_VIGMU</name>
<dbReference type="Proteomes" id="UP001374535">
    <property type="component" value="Chromosome 2"/>
</dbReference>
<dbReference type="EMBL" id="CP144699">
    <property type="protein sequence ID" value="WVZ20539.1"/>
    <property type="molecule type" value="Genomic_DNA"/>
</dbReference>
<dbReference type="AlphaFoldDB" id="A0AAQ3S9H1"/>
<keyword evidence="2" id="KW-1185">Reference proteome</keyword>
<organism evidence="1 2">
    <name type="scientific">Vigna mungo</name>
    <name type="common">Black gram</name>
    <name type="synonym">Phaseolus mungo</name>
    <dbReference type="NCBI Taxonomy" id="3915"/>
    <lineage>
        <taxon>Eukaryota</taxon>
        <taxon>Viridiplantae</taxon>
        <taxon>Streptophyta</taxon>
        <taxon>Embryophyta</taxon>
        <taxon>Tracheophyta</taxon>
        <taxon>Spermatophyta</taxon>
        <taxon>Magnoliopsida</taxon>
        <taxon>eudicotyledons</taxon>
        <taxon>Gunneridae</taxon>
        <taxon>Pentapetalae</taxon>
        <taxon>rosids</taxon>
        <taxon>fabids</taxon>
        <taxon>Fabales</taxon>
        <taxon>Fabaceae</taxon>
        <taxon>Papilionoideae</taxon>
        <taxon>50 kb inversion clade</taxon>
        <taxon>NPAAA clade</taxon>
        <taxon>indigoferoid/millettioid clade</taxon>
        <taxon>Phaseoleae</taxon>
        <taxon>Vigna</taxon>
    </lineage>
</organism>